<protein>
    <recommendedName>
        <fullName evidence="3">Transposase</fullName>
    </recommendedName>
</protein>
<dbReference type="STRING" id="882378.RBRH_00843"/>
<dbReference type="Proteomes" id="UP000007437">
    <property type="component" value="Chromosome"/>
</dbReference>
<gene>
    <name evidence="1" type="ordered locus">RBRH_00843</name>
</gene>
<proteinExistence type="predicted"/>
<reference evidence="1 2" key="1">
    <citation type="journal article" date="2011" name="J. Bacteriol.">
        <title>Complete genome sequence of Burkholderia rhizoxinica, an endosymbiont of Rhizopus microsporus.</title>
        <authorList>
            <person name="Lackner G."/>
            <person name="Moebius N."/>
            <person name="Partida-Martinez L."/>
            <person name="Hertweck C."/>
        </authorList>
    </citation>
    <scope>NUCLEOTIDE SEQUENCE [LARGE SCALE GENOMIC DNA]</scope>
    <source>
        <strain evidence="2">DSM 19002 / CIP 109453 / HKI 454</strain>
    </source>
</reference>
<evidence type="ECO:0008006" key="3">
    <source>
        <dbReference type="Google" id="ProtNLM"/>
    </source>
</evidence>
<dbReference type="KEGG" id="brh:RBRH_00843"/>
<dbReference type="AlphaFoldDB" id="E5AKL3"/>
<organism evidence="1 2">
    <name type="scientific">Mycetohabitans rhizoxinica (strain DSM 19002 / CIP 109453 / HKI 454)</name>
    <name type="common">Paraburkholderia rhizoxinica</name>
    <dbReference type="NCBI Taxonomy" id="882378"/>
    <lineage>
        <taxon>Bacteria</taxon>
        <taxon>Pseudomonadati</taxon>
        <taxon>Pseudomonadota</taxon>
        <taxon>Betaproteobacteria</taxon>
        <taxon>Burkholderiales</taxon>
        <taxon>Burkholderiaceae</taxon>
        <taxon>Mycetohabitans</taxon>
    </lineage>
</organism>
<name>E5AKL3_MYCRK</name>
<sequence length="59" mass="6905">MLAFLRGWLTQTIRFRALIRADFRSRRRRDPQRTQAFLSRLGLSAWGLLGANVTVPRYA</sequence>
<dbReference type="HOGENOM" id="CLU_2951463_0_0_4"/>
<accession>E5AKL3</accession>
<evidence type="ECO:0000313" key="1">
    <source>
        <dbReference type="EMBL" id="CBW73685.1"/>
    </source>
</evidence>
<evidence type="ECO:0000313" key="2">
    <source>
        <dbReference type="Proteomes" id="UP000007437"/>
    </source>
</evidence>
<dbReference type="EMBL" id="FR687359">
    <property type="protein sequence ID" value="CBW73685.1"/>
    <property type="molecule type" value="Genomic_DNA"/>
</dbReference>